<dbReference type="CDD" id="cd18369">
    <property type="entry name" value="BTB_POZ_KCTD10-like_BACURD"/>
    <property type="match status" value="1"/>
</dbReference>
<name>A0AAV2RAX9_MEGNR</name>
<organism evidence="8 9">
    <name type="scientific">Meganyctiphanes norvegica</name>
    <name type="common">Northern krill</name>
    <name type="synonym">Thysanopoda norvegica</name>
    <dbReference type="NCBI Taxonomy" id="48144"/>
    <lineage>
        <taxon>Eukaryota</taxon>
        <taxon>Metazoa</taxon>
        <taxon>Ecdysozoa</taxon>
        <taxon>Arthropoda</taxon>
        <taxon>Crustacea</taxon>
        <taxon>Multicrustacea</taxon>
        <taxon>Malacostraca</taxon>
        <taxon>Eumalacostraca</taxon>
        <taxon>Eucarida</taxon>
        <taxon>Euphausiacea</taxon>
        <taxon>Euphausiidae</taxon>
        <taxon>Meganyctiphanes</taxon>
    </lineage>
</organism>
<evidence type="ECO:0000256" key="6">
    <source>
        <dbReference type="SAM" id="MobiDB-lite"/>
    </source>
</evidence>
<keyword evidence="9" id="KW-1185">Reference proteome</keyword>
<dbReference type="InterPro" id="IPR011333">
    <property type="entry name" value="SKP1/BTB/POZ_sf"/>
</dbReference>
<feature type="non-terminal residue" evidence="8">
    <location>
        <position position="344"/>
    </location>
</feature>
<evidence type="ECO:0000256" key="3">
    <source>
        <dbReference type="ARBA" id="ARBA00022786"/>
    </source>
</evidence>
<evidence type="ECO:0000259" key="7">
    <source>
        <dbReference type="SMART" id="SM00225"/>
    </source>
</evidence>
<dbReference type="PANTHER" id="PTHR11145:SF8">
    <property type="entry name" value="RE57120P"/>
    <property type="match status" value="1"/>
</dbReference>
<comment type="subcellular location">
    <subcellularLocation>
        <location evidence="1">Nucleus</location>
    </subcellularLocation>
</comment>
<feature type="compositionally biased region" description="Basic residues" evidence="6">
    <location>
        <begin position="334"/>
        <end position="344"/>
    </location>
</feature>
<evidence type="ECO:0000256" key="1">
    <source>
        <dbReference type="ARBA" id="ARBA00004123"/>
    </source>
</evidence>
<feature type="region of interest" description="Disordered" evidence="6">
    <location>
        <begin position="304"/>
        <end position="344"/>
    </location>
</feature>
<dbReference type="Gene3D" id="3.30.710.10">
    <property type="entry name" value="Potassium Channel Kv1.1, Chain A"/>
    <property type="match status" value="1"/>
</dbReference>
<dbReference type="Proteomes" id="UP001497623">
    <property type="component" value="Unassembled WGS sequence"/>
</dbReference>
<dbReference type="SMART" id="SM00225">
    <property type="entry name" value="BTB"/>
    <property type="match status" value="1"/>
</dbReference>
<protein>
    <recommendedName>
        <fullName evidence="7">BTB domain-containing protein</fullName>
    </recommendedName>
</protein>
<dbReference type="SUPFAM" id="SSF54695">
    <property type="entry name" value="POZ domain"/>
    <property type="match status" value="1"/>
</dbReference>
<dbReference type="EMBL" id="CAXKWB010017757">
    <property type="protein sequence ID" value="CAL4119798.1"/>
    <property type="molecule type" value="Genomic_DNA"/>
</dbReference>
<sequence>MVSECSSPGCRGVVAGVWEAGTVESTRTVVVAPPSPEPTDMSGDHKKVIKGSPSQYVKLNVGGSLHYTTIGTLTKHDNMLRAMFSGRMEVLTDSEGWILIDRCGKHFGTILNFLRDESVPLPESQKEIQELCAEGHYYCMSDLVEVCELALKSKTKEAEKDPVCRVPLITSQGEEQMLINSTSRPVVKLLVNRHNNKYSYTSTSDDNLLKNIELFYRLSLRFCRRVLFIKDVIGSNEICLWTFYGHGKKLAEVCCTSIVYATDRKHTKVEFPEARIYEETLNVLLYENRTAPDQELMQATSTRGAVAPVACTSDDEDDRRGGGSSGSGVYGNFHTKKSKNNQTK</sequence>
<dbReference type="Pfam" id="PF02214">
    <property type="entry name" value="BTB_2"/>
    <property type="match status" value="1"/>
</dbReference>
<dbReference type="InterPro" id="IPR045068">
    <property type="entry name" value="BACURD1-3"/>
</dbReference>
<gene>
    <name evidence="8" type="ORF">MNOR_LOCUS21765</name>
</gene>
<evidence type="ECO:0000313" key="9">
    <source>
        <dbReference type="Proteomes" id="UP001497623"/>
    </source>
</evidence>
<evidence type="ECO:0000256" key="5">
    <source>
        <dbReference type="ARBA" id="ARBA00025759"/>
    </source>
</evidence>
<accession>A0AAV2RAX9</accession>
<evidence type="ECO:0000256" key="2">
    <source>
        <dbReference type="ARBA" id="ARBA00004906"/>
    </source>
</evidence>
<dbReference type="AlphaFoldDB" id="A0AAV2RAX9"/>
<dbReference type="PANTHER" id="PTHR11145">
    <property type="entry name" value="BTB/POZ DOMAIN-CONTAINING ADAPTER FOR CUL3-MEDIATED RHOA DEGRADATION PROTEIN FAMILY MEMBER"/>
    <property type="match status" value="1"/>
</dbReference>
<dbReference type="FunFam" id="3.30.710.10:FF:000013">
    <property type="entry name" value="BTB/POZ domain-containing adapter for CUL3-mediated RhoA degradation protein 3"/>
    <property type="match status" value="1"/>
</dbReference>
<comment type="caution">
    <text evidence="8">The sequence shown here is derived from an EMBL/GenBank/DDBJ whole genome shotgun (WGS) entry which is preliminary data.</text>
</comment>
<keyword evidence="4" id="KW-0539">Nucleus</keyword>
<dbReference type="InterPro" id="IPR000210">
    <property type="entry name" value="BTB/POZ_dom"/>
</dbReference>
<feature type="domain" description="BTB" evidence="7">
    <location>
        <begin position="55"/>
        <end position="155"/>
    </location>
</feature>
<evidence type="ECO:0000256" key="4">
    <source>
        <dbReference type="ARBA" id="ARBA00023242"/>
    </source>
</evidence>
<evidence type="ECO:0000313" key="8">
    <source>
        <dbReference type="EMBL" id="CAL4119798.1"/>
    </source>
</evidence>
<reference evidence="8 9" key="1">
    <citation type="submission" date="2024-05" db="EMBL/GenBank/DDBJ databases">
        <authorList>
            <person name="Wallberg A."/>
        </authorList>
    </citation>
    <scope>NUCLEOTIDE SEQUENCE [LARGE SCALE GENOMIC DNA]</scope>
</reference>
<proteinExistence type="inferred from homology"/>
<comment type="similarity">
    <text evidence="5">Belongs to the BACURD family.</text>
</comment>
<dbReference type="InterPro" id="IPR003131">
    <property type="entry name" value="T1-type_BTB"/>
</dbReference>
<keyword evidence="3" id="KW-0833">Ubl conjugation pathway</keyword>
<dbReference type="GO" id="GO:0051260">
    <property type="term" value="P:protein homooligomerization"/>
    <property type="evidence" value="ECO:0007669"/>
    <property type="project" value="InterPro"/>
</dbReference>
<comment type="pathway">
    <text evidence="2">Protein modification; protein ubiquitination.</text>
</comment>
<dbReference type="GO" id="GO:0005634">
    <property type="term" value="C:nucleus"/>
    <property type="evidence" value="ECO:0007669"/>
    <property type="project" value="UniProtKB-SubCell"/>
</dbReference>